<organism evidence="1 2">
    <name type="scientific">Cricetulus griseus</name>
    <name type="common">Chinese hamster</name>
    <name type="synonym">Cricetulus barabensis griseus</name>
    <dbReference type="NCBI Taxonomy" id="10029"/>
    <lineage>
        <taxon>Eukaryota</taxon>
        <taxon>Metazoa</taxon>
        <taxon>Chordata</taxon>
        <taxon>Craniata</taxon>
        <taxon>Vertebrata</taxon>
        <taxon>Euteleostomi</taxon>
        <taxon>Mammalia</taxon>
        <taxon>Eutheria</taxon>
        <taxon>Euarchontoglires</taxon>
        <taxon>Glires</taxon>
        <taxon>Rodentia</taxon>
        <taxon>Myomorpha</taxon>
        <taxon>Muroidea</taxon>
        <taxon>Cricetidae</taxon>
        <taxon>Cricetinae</taxon>
        <taxon>Cricetulus</taxon>
    </lineage>
</organism>
<evidence type="ECO:0000313" key="2">
    <source>
        <dbReference type="Proteomes" id="UP000001075"/>
    </source>
</evidence>
<sequence>MELHRWCGGGGVLKQWANLKELCSHEVQLSTKTKKGDILNAYCCTGLAKCTCFWSILHTNIKASFQILTSVTSLFLTHHISLFMSSICSLYLPDHDGENRTKSLY</sequence>
<gene>
    <name evidence="1" type="ORF">I79_010232</name>
</gene>
<evidence type="ECO:0000313" key="1">
    <source>
        <dbReference type="EMBL" id="EGV96938.1"/>
    </source>
</evidence>
<reference evidence="2" key="1">
    <citation type="journal article" date="2011" name="Nat. Biotechnol.">
        <title>The genomic sequence of the Chinese hamster ovary (CHO)-K1 cell line.</title>
        <authorList>
            <person name="Xu X."/>
            <person name="Nagarajan H."/>
            <person name="Lewis N.E."/>
            <person name="Pan S."/>
            <person name="Cai Z."/>
            <person name="Liu X."/>
            <person name="Chen W."/>
            <person name="Xie M."/>
            <person name="Wang W."/>
            <person name="Hammond S."/>
            <person name="Andersen M.R."/>
            <person name="Neff N."/>
            <person name="Passarelli B."/>
            <person name="Koh W."/>
            <person name="Fan H.C."/>
            <person name="Wang J."/>
            <person name="Gui Y."/>
            <person name="Lee K.H."/>
            <person name="Betenbaugh M.J."/>
            <person name="Quake S.R."/>
            <person name="Famili I."/>
            <person name="Palsson B.O."/>
            <person name="Wang J."/>
        </authorList>
    </citation>
    <scope>NUCLEOTIDE SEQUENCE [LARGE SCALE GENOMIC DNA]</scope>
    <source>
        <strain evidence="2">CHO K1 cell line</strain>
    </source>
</reference>
<dbReference type="Proteomes" id="UP000001075">
    <property type="component" value="Unassembled WGS sequence"/>
</dbReference>
<accession>G3HHX1</accession>
<name>G3HHX1_CRIGR</name>
<dbReference type="InParanoid" id="G3HHX1"/>
<dbReference type="AlphaFoldDB" id="G3HHX1"/>
<dbReference type="EMBL" id="JH000392">
    <property type="protein sequence ID" value="EGV96938.1"/>
    <property type="molecule type" value="Genomic_DNA"/>
</dbReference>
<protein>
    <submittedName>
        <fullName evidence="1">Uncharacterized protein</fullName>
    </submittedName>
</protein>
<proteinExistence type="predicted"/>